<comment type="caution">
    <text evidence="1">The sequence shown here is derived from an EMBL/GenBank/DDBJ whole genome shotgun (WGS) entry which is preliminary data.</text>
</comment>
<sequence>MMRDLISHCKRNEDTFLDLIDYLLSTSSGNSRCNNLEHSLSLGGSAWMAVKGEGLRRRVDAVAQESFDVAVTPADLASEELKQAWDRAFSRDSDASDAWDHAIKAVEAVLIPIVVPKQDKAQLGHVVGSLKSQGQRWRFVLPGMKMDHSIDPVLSVLEALWPNPDRHANSGQRKPSLEEAQAAVHLAVTVVQWARANAIVLR</sequence>
<organism evidence="1 2">
    <name type="scientific">Streptomyces vulcanius</name>
    <dbReference type="NCBI Taxonomy" id="1441876"/>
    <lineage>
        <taxon>Bacteria</taxon>
        <taxon>Bacillati</taxon>
        <taxon>Actinomycetota</taxon>
        <taxon>Actinomycetes</taxon>
        <taxon>Kitasatosporales</taxon>
        <taxon>Streptomycetaceae</taxon>
        <taxon>Streptomyces</taxon>
    </lineage>
</organism>
<accession>A0ABV9AQD0</accession>
<dbReference type="RefSeq" id="WP_381171045.1">
    <property type="nucleotide sequence ID" value="NZ_JBHSFK010000010.1"/>
</dbReference>
<dbReference type="Proteomes" id="UP001595839">
    <property type="component" value="Unassembled WGS sequence"/>
</dbReference>
<gene>
    <name evidence="1" type="ORF">ACFPIH_17380</name>
</gene>
<reference evidence="2" key="1">
    <citation type="journal article" date="2019" name="Int. J. Syst. Evol. Microbiol.">
        <title>The Global Catalogue of Microorganisms (GCM) 10K type strain sequencing project: providing services to taxonomists for standard genome sequencing and annotation.</title>
        <authorList>
            <consortium name="The Broad Institute Genomics Platform"/>
            <consortium name="The Broad Institute Genome Sequencing Center for Infectious Disease"/>
            <person name="Wu L."/>
            <person name="Ma J."/>
        </authorList>
    </citation>
    <scope>NUCLEOTIDE SEQUENCE [LARGE SCALE GENOMIC DNA]</scope>
    <source>
        <strain evidence="2">CGMCC 4.7177</strain>
    </source>
</reference>
<name>A0ABV9AQD0_9ACTN</name>
<evidence type="ECO:0000313" key="2">
    <source>
        <dbReference type="Proteomes" id="UP001595839"/>
    </source>
</evidence>
<proteinExistence type="predicted"/>
<evidence type="ECO:0000313" key="1">
    <source>
        <dbReference type="EMBL" id="MFC4501286.1"/>
    </source>
</evidence>
<dbReference type="EMBL" id="JBHSFK010000010">
    <property type="protein sequence ID" value="MFC4501286.1"/>
    <property type="molecule type" value="Genomic_DNA"/>
</dbReference>
<keyword evidence="2" id="KW-1185">Reference proteome</keyword>
<protein>
    <submittedName>
        <fullName evidence="1">Uncharacterized protein</fullName>
    </submittedName>
</protein>